<keyword evidence="6" id="KW-1185">Reference proteome</keyword>
<evidence type="ECO:0000256" key="3">
    <source>
        <dbReference type="ARBA" id="ARBA00023014"/>
    </source>
</evidence>
<evidence type="ECO:0000256" key="1">
    <source>
        <dbReference type="ARBA" id="ARBA00022723"/>
    </source>
</evidence>
<dbReference type="CDD" id="cd19096">
    <property type="entry name" value="AKR_Fe-S_oxidoreductase"/>
    <property type="match status" value="1"/>
</dbReference>
<proteinExistence type="predicted"/>
<protein>
    <submittedName>
        <fullName evidence="5">Aldo/keto reductase</fullName>
    </submittedName>
</protein>
<dbReference type="Gene3D" id="1.10.1060.10">
    <property type="entry name" value="Alpha-helical ferredoxin"/>
    <property type="match status" value="1"/>
</dbReference>
<dbReference type="InterPro" id="IPR009051">
    <property type="entry name" value="Helical_ferredxn"/>
</dbReference>
<sequence length="394" mass="43524">MQYRIDPRSGARLSALGYGCMRFPLTALGRIDADKAEALVLDAVGKGVNYFDTAYLYRGSEEVLGAIIEKNGLRGSVHIATKLPHGSCTSFEDFDRFLGIQLDRLRTDRIDYYLVHNIMSFEQWERLVDLGIERWISEKKRSGAIERIGFSFHGSQDDFMRMLDAYDWDFCQIQYNYLNENYQAGRAGLEAAAERGLPVIVMEPLLGGKLAGGLPRDAVREFEKVDPSASPAAWALAWVWSHPQVTVLLSGMNDLDQLAENVAVAERALPGSMSEADHAAVAAAVGIISESYRVPCTGCNYCMPCPKGINIPALFSAYNTSFVTGRFAGMYQYVVASGAMGDNSRLASDCISCGACVKKCPQRIDVPASLSEVRRRLQPFFLPPALEVVKRVMR</sequence>
<keyword evidence="1" id="KW-0479">Metal-binding</keyword>
<dbReference type="EMBL" id="AP025564">
    <property type="protein sequence ID" value="BDE95456.1"/>
    <property type="molecule type" value="Genomic_DNA"/>
</dbReference>
<gene>
    <name evidence="5" type="ORF">CE91St30_07890</name>
</gene>
<organism evidence="5 6">
    <name type="scientific">Raoultibacter timonensis</name>
    <dbReference type="NCBI Taxonomy" id="1907662"/>
    <lineage>
        <taxon>Bacteria</taxon>
        <taxon>Bacillati</taxon>
        <taxon>Actinomycetota</taxon>
        <taxon>Coriobacteriia</taxon>
        <taxon>Eggerthellales</taxon>
        <taxon>Eggerthellaceae</taxon>
        <taxon>Raoultibacter</taxon>
    </lineage>
</organism>
<dbReference type="InterPro" id="IPR017900">
    <property type="entry name" value="4Fe4S_Fe_S_CS"/>
</dbReference>
<dbReference type="PROSITE" id="PS00198">
    <property type="entry name" value="4FE4S_FER_1"/>
    <property type="match status" value="1"/>
</dbReference>
<dbReference type="RefSeq" id="WP_244411825.1">
    <property type="nucleotide sequence ID" value="NZ_AP025564.1"/>
</dbReference>
<dbReference type="InterPro" id="IPR023210">
    <property type="entry name" value="NADP_OxRdtase_dom"/>
</dbReference>
<evidence type="ECO:0000313" key="5">
    <source>
        <dbReference type="EMBL" id="BDE95456.1"/>
    </source>
</evidence>
<name>A0ABN6MGL0_9ACTN</name>
<evidence type="ECO:0000313" key="6">
    <source>
        <dbReference type="Proteomes" id="UP001320544"/>
    </source>
</evidence>
<dbReference type="Gene3D" id="3.20.20.100">
    <property type="entry name" value="NADP-dependent oxidoreductase domain"/>
    <property type="match status" value="1"/>
</dbReference>
<dbReference type="SUPFAM" id="SSF51430">
    <property type="entry name" value="NAD(P)-linked oxidoreductase"/>
    <property type="match status" value="1"/>
</dbReference>
<reference evidence="5 6" key="1">
    <citation type="submission" date="2022-01" db="EMBL/GenBank/DDBJ databases">
        <title>Novel bile acid biosynthetic pathways are enriched in the microbiome of centenarians.</title>
        <authorList>
            <person name="Sato Y."/>
            <person name="Atarashi K."/>
            <person name="Plichta R.D."/>
            <person name="Arai Y."/>
            <person name="Sasajima S."/>
            <person name="Kearney M.S."/>
            <person name="Suda W."/>
            <person name="Takeshita K."/>
            <person name="Sasaki T."/>
            <person name="Okamoto S."/>
            <person name="Skelly N.A."/>
            <person name="Okamura Y."/>
            <person name="Vlamakis H."/>
            <person name="Li Y."/>
            <person name="Tanoue T."/>
            <person name="Takei H."/>
            <person name="Nittono H."/>
            <person name="Narushima S."/>
            <person name="Irie J."/>
            <person name="Itoh H."/>
            <person name="Moriya K."/>
            <person name="Sugiura Y."/>
            <person name="Suematsu M."/>
            <person name="Moritoki N."/>
            <person name="Shibata S."/>
            <person name="Littman R.D."/>
            <person name="Fischbach A.M."/>
            <person name="Uwamino Y."/>
            <person name="Inoue T."/>
            <person name="Honda A."/>
            <person name="Hattori M."/>
            <person name="Murai T."/>
            <person name="Xavier J.R."/>
            <person name="Hirose N."/>
            <person name="Honda K."/>
        </authorList>
    </citation>
    <scope>NUCLEOTIDE SEQUENCE [LARGE SCALE GENOMIC DNA]</scope>
    <source>
        <strain evidence="5 6">CE91-St30</strain>
    </source>
</reference>
<dbReference type="Pfam" id="PF13187">
    <property type="entry name" value="Fer4_9"/>
    <property type="match status" value="1"/>
</dbReference>
<dbReference type="PROSITE" id="PS51379">
    <property type="entry name" value="4FE4S_FER_2"/>
    <property type="match status" value="1"/>
</dbReference>
<dbReference type="PANTHER" id="PTHR43312:SF2">
    <property type="entry name" value="OXIDOREDUCTASE"/>
    <property type="match status" value="1"/>
</dbReference>
<dbReference type="InterPro" id="IPR053135">
    <property type="entry name" value="AKR2_Oxidoreductase"/>
</dbReference>
<dbReference type="SUPFAM" id="SSF46548">
    <property type="entry name" value="alpha-helical ferredoxin"/>
    <property type="match status" value="1"/>
</dbReference>
<evidence type="ECO:0000259" key="4">
    <source>
        <dbReference type="PROSITE" id="PS51379"/>
    </source>
</evidence>
<dbReference type="InterPro" id="IPR036812">
    <property type="entry name" value="NAD(P)_OxRdtase_dom_sf"/>
</dbReference>
<dbReference type="Pfam" id="PF00248">
    <property type="entry name" value="Aldo_ket_red"/>
    <property type="match status" value="1"/>
</dbReference>
<dbReference type="InterPro" id="IPR017896">
    <property type="entry name" value="4Fe4S_Fe-S-bd"/>
</dbReference>
<evidence type="ECO:0000256" key="2">
    <source>
        <dbReference type="ARBA" id="ARBA00023004"/>
    </source>
</evidence>
<keyword evidence="3" id="KW-0411">Iron-sulfur</keyword>
<dbReference type="PANTHER" id="PTHR43312">
    <property type="entry name" value="D-THREO-ALDOSE 1-DEHYDROGENASE"/>
    <property type="match status" value="1"/>
</dbReference>
<accession>A0ABN6MGL0</accession>
<dbReference type="Proteomes" id="UP001320544">
    <property type="component" value="Chromosome"/>
</dbReference>
<keyword evidence="2" id="KW-0408">Iron</keyword>
<feature type="domain" description="4Fe-4S ferredoxin-type" evidence="4">
    <location>
        <begin position="341"/>
        <end position="369"/>
    </location>
</feature>